<evidence type="ECO:0000259" key="3">
    <source>
        <dbReference type="Pfam" id="PF03495"/>
    </source>
</evidence>
<keyword evidence="2" id="KW-0732">Signal</keyword>
<accession>A0ABV8JF33</accession>
<evidence type="ECO:0000256" key="2">
    <source>
        <dbReference type="SAM" id="SignalP"/>
    </source>
</evidence>
<dbReference type="Pfam" id="PF03495">
    <property type="entry name" value="Binary_toxB"/>
    <property type="match status" value="1"/>
</dbReference>
<dbReference type="InterPro" id="IPR003896">
    <property type="entry name" value="Bacterial_exotoxin_B"/>
</dbReference>
<dbReference type="Gene3D" id="2.60.120.240">
    <property type="entry name" value="Protective antigen, heptamerisation domain"/>
    <property type="match status" value="1"/>
</dbReference>
<feature type="signal peptide" evidence="2">
    <location>
        <begin position="1"/>
        <end position="31"/>
    </location>
</feature>
<gene>
    <name evidence="5" type="ORF">ACFOUO_12085</name>
</gene>
<organism evidence="5 6">
    <name type="scientific">Salinithrix halophila</name>
    <dbReference type="NCBI Taxonomy" id="1485204"/>
    <lineage>
        <taxon>Bacteria</taxon>
        <taxon>Bacillati</taxon>
        <taxon>Bacillota</taxon>
        <taxon>Bacilli</taxon>
        <taxon>Bacillales</taxon>
        <taxon>Thermoactinomycetaceae</taxon>
        <taxon>Salinithrix</taxon>
    </lineage>
</organism>
<dbReference type="InterPro" id="IPR037149">
    <property type="entry name" value="PA_heptamer_dom_sf"/>
</dbReference>
<feature type="compositionally biased region" description="Polar residues" evidence="1">
    <location>
        <begin position="677"/>
        <end position="696"/>
    </location>
</feature>
<protein>
    <submittedName>
        <fullName evidence="5">Binary toxin-like calcium binding domain-containing protein</fullName>
    </submittedName>
</protein>
<sequence length="776" mass="84957">MEESLLKNWAARSLLWISALSLLVSPQMVFADNQGDKEDKPNDQTACKDDQKKPTGDCDGDKISNELETSGFKIADDGFGKKVEKWNPGDEAKRYVTNPLSANSDGDPYSDHREVFGKLPPDVQSPGDDPMIAAYPKVEVQLKKITVTPIQTITDTEGGSITKSWSTTTTDRVDVGGSLTAGADEKGANVGGSLSLGYSHETSNTNGEDKQINWQKARTADTSKAAQLQFHVQYKNTGLASAGDVSPTFNLKLGDELLGTVKAEQERYKANLLTTKKGGNNTHEVLIDSVDTRPDVKITISLDQLKAFQQGVPLVLEHTATKMSLKKKNDKGVYEHVGNWADYQSDIHASTSRLVTDIGDVPETRMYVPSSNVTTNFLSKVFLGQIKSTDHMPLSVQDFMDHSQINFTGAKHFIHLNRLKNVDKTTFLTTGSSTGIYKEIKKPKVSWVYYNTKNRKLQARFTPGTLGLTSPAIYDPDGLNVKMSPSSAGSFNYVSNGKVDKKAISDAKWKKPKFKFQFGEIDKNCIIEGVFNHNGKTPSIIVDNKPGEKQTLVATVTSGSEPQKGQNSRSSGNFSIDSLPAGTKKLKWVVEGEGASSIKYTVKEDKSSANDNVFWESLTNGIETNIKKSRSLYIADPKNATSNFKVKVYAIHPDTDQTGNPDGREEEPEGDLIASVTSETQPQSGQSHRSSGNFSIENLPPGTKKLKWVVKGAEGVKFNIKEDKSVLKDPTHFTGISNGMETDVKQGRNFYIADPSFADGMPHKPGTFTVSVYALY</sequence>
<dbReference type="Proteomes" id="UP001595843">
    <property type="component" value="Unassembled WGS sequence"/>
</dbReference>
<feature type="chain" id="PRO_5045927227" evidence="2">
    <location>
        <begin position="32"/>
        <end position="776"/>
    </location>
</feature>
<dbReference type="Pfam" id="PF17475">
    <property type="entry name" value="Binary_toxB_2"/>
    <property type="match status" value="1"/>
</dbReference>
<evidence type="ECO:0000313" key="6">
    <source>
        <dbReference type="Proteomes" id="UP001595843"/>
    </source>
</evidence>
<evidence type="ECO:0000259" key="4">
    <source>
        <dbReference type="Pfam" id="PF17475"/>
    </source>
</evidence>
<name>A0ABV8JF33_9BACL</name>
<feature type="compositionally biased region" description="Basic and acidic residues" evidence="1">
    <location>
        <begin position="34"/>
        <end position="65"/>
    </location>
</feature>
<keyword evidence="6" id="KW-1185">Reference proteome</keyword>
<feature type="region of interest" description="Disordered" evidence="1">
    <location>
        <begin position="677"/>
        <end position="698"/>
    </location>
</feature>
<reference evidence="6" key="1">
    <citation type="journal article" date="2019" name="Int. J. Syst. Evol. Microbiol.">
        <title>The Global Catalogue of Microorganisms (GCM) 10K type strain sequencing project: providing services to taxonomists for standard genome sequencing and annotation.</title>
        <authorList>
            <consortium name="The Broad Institute Genomics Platform"/>
            <consortium name="The Broad Institute Genome Sequencing Center for Infectious Disease"/>
            <person name="Wu L."/>
            <person name="Ma J."/>
        </authorList>
    </citation>
    <scope>NUCLEOTIDE SEQUENCE [LARGE SCALE GENOMIC DNA]</scope>
    <source>
        <strain evidence="6">IBRC-M 10813</strain>
    </source>
</reference>
<dbReference type="InterPro" id="IPR035088">
    <property type="entry name" value="PA_Ca-bd"/>
</dbReference>
<proteinExistence type="predicted"/>
<feature type="domain" description="Protective antigen Ca-binding" evidence="3">
    <location>
        <begin position="57"/>
        <end position="133"/>
    </location>
</feature>
<dbReference type="InterPro" id="IPR027439">
    <property type="entry name" value="PA_heptamer_dom"/>
</dbReference>
<dbReference type="EMBL" id="JBHSAP010000015">
    <property type="protein sequence ID" value="MFC4077537.1"/>
    <property type="molecule type" value="Genomic_DNA"/>
</dbReference>
<evidence type="ECO:0000313" key="5">
    <source>
        <dbReference type="EMBL" id="MFC4077537.1"/>
    </source>
</evidence>
<feature type="domain" description="Protective antigen heptamerisation" evidence="4">
    <location>
        <begin position="153"/>
        <end position="272"/>
    </location>
</feature>
<dbReference type="SUPFAM" id="SSF56988">
    <property type="entry name" value="Anthrax protective antigen"/>
    <property type="match status" value="1"/>
</dbReference>
<comment type="caution">
    <text evidence="5">The sequence shown here is derived from an EMBL/GenBank/DDBJ whole genome shotgun (WGS) entry which is preliminary data.</text>
</comment>
<feature type="region of interest" description="Disordered" evidence="1">
    <location>
        <begin position="652"/>
        <end position="671"/>
    </location>
</feature>
<feature type="region of interest" description="Disordered" evidence="1">
    <location>
        <begin position="556"/>
        <end position="576"/>
    </location>
</feature>
<evidence type="ECO:0000256" key="1">
    <source>
        <dbReference type="SAM" id="MobiDB-lite"/>
    </source>
</evidence>
<feature type="region of interest" description="Disordered" evidence="1">
    <location>
        <begin position="33"/>
        <end position="65"/>
    </location>
</feature>
<dbReference type="Gene3D" id="3.90.182.10">
    <property type="entry name" value="Toxin - Anthrax Protective Antigen,domain 1"/>
    <property type="match status" value="1"/>
</dbReference>
<dbReference type="PRINTS" id="PR01391">
    <property type="entry name" value="BINARYTOXINB"/>
</dbReference>